<gene>
    <name evidence="3" type="ORF">T310_7655</name>
</gene>
<keyword evidence="4" id="KW-1185">Reference proteome</keyword>
<feature type="transmembrane region" description="Helical" evidence="2">
    <location>
        <begin position="1396"/>
        <end position="1419"/>
    </location>
</feature>
<dbReference type="RefSeq" id="XP_013325004.1">
    <property type="nucleotide sequence ID" value="XM_013469550.1"/>
</dbReference>
<feature type="region of interest" description="Disordered" evidence="1">
    <location>
        <begin position="264"/>
        <end position="295"/>
    </location>
</feature>
<dbReference type="Proteomes" id="UP000053958">
    <property type="component" value="Unassembled WGS sequence"/>
</dbReference>
<feature type="compositionally biased region" description="Low complexity" evidence="1">
    <location>
        <begin position="1487"/>
        <end position="1511"/>
    </location>
</feature>
<keyword evidence="2" id="KW-0472">Membrane</keyword>
<organism evidence="3 4">
    <name type="scientific">Rasamsonia emersonii (strain ATCC 16479 / CBS 393.64 / IMI 116815)</name>
    <dbReference type="NCBI Taxonomy" id="1408163"/>
    <lineage>
        <taxon>Eukaryota</taxon>
        <taxon>Fungi</taxon>
        <taxon>Dikarya</taxon>
        <taxon>Ascomycota</taxon>
        <taxon>Pezizomycotina</taxon>
        <taxon>Eurotiomycetes</taxon>
        <taxon>Eurotiomycetidae</taxon>
        <taxon>Eurotiales</taxon>
        <taxon>Trichocomaceae</taxon>
        <taxon>Rasamsonia</taxon>
    </lineage>
</organism>
<dbReference type="OrthoDB" id="5361176at2759"/>
<name>A0A0F4YJB7_RASE3</name>
<feature type="region of interest" description="Disordered" evidence="1">
    <location>
        <begin position="1471"/>
        <end position="1520"/>
    </location>
</feature>
<keyword evidence="2" id="KW-1133">Transmembrane helix</keyword>
<proteinExistence type="predicted"/>
<feature type="compositionally biased region" description="Polar residues" evidence="1">
    <location>
        <begin position="270"/>
        <end position="287"/>
    </location>
</feature>
<dbReference type="STRING" id="1408163.A0A0F4YJB7"/>
<sequence>MDGGDATAEEPLSNPVEVDNISDVNVHLEDRKDAADEGKKFISPCGVAVTYITIDSAGEVHSLVPFGDGKGHVAFVTEHGEFAAITTYVKGREFMSLERSGYLPAWYYLETAATGTTPGFGLRTRVKPVSKPSDETIRFINGRWPQITYHNDAADLSGNVGIDVEMQFLVVEGFIFQECLFRNRSQQETAIPLILDLDVTSRNEDYSGPSSESAAYLDKLGEHGSVRRILPLPEKMDCQLEWEIIPLDEDLACPQEFKKAFVEASDSDDPVQQSDFDSLPQQASYSGPTDGLPLSLEVPADGQRRLLMLYRTKETYVERQGDGDDGTRAERKEETKECSEILHSTVLPLASRVNQMFRHFKAARPASLGFVESVNRRHLHRILDVFSVPIGTGHDDDNHIIAPTDGDGSVFLGHSYWHISFLVTMYGKMKQSASANSKLQRDIVSTCKGYLNWFFDSIKAKPHEWCISGDWTVDAVAKDEADPLGDWDFAERARNGWCILLNLLDFHRVVDGQLEYVVSKLSQSLEAWFPLFVDGLEQLTGLLRFKSHYVFVDWGDLQYRANENLVFPKFQLLDNVLIWWALKTLDEVIDEALDTEALQDLGQRLKRLRDEDRYRLLRPDGYRDRILKTFLPEGSEDAEATFVLYRNAAVDRRSLKARQEFPLLPVFEEFFRQDDSLHAAWVRTLQMQGWGTVARPQNTWSVSARYGLALAMATAGYTLSPTVDSAPEMARTATSVLQKIISKDGNLPGRIDPEKLRRDRGLWYHSYGFLATMHHLSNVSSSANKTPTLEATAGEHRAASAVADNKPAQSAEPHLRDLNPRKHRELIAPESGGDWGKRRKVAQFTFDPKNVVENYPPYQLFGVPYFLLKRPEEITNEEFKQQMEAALYRNKPSAASFREAFIVDICQKKVCRNENRPTQSVSSPITNYDTLKLRLDLERTKENSKKRFCFIERCTRNVADALLKSSYRDVGKEWLSVLGFLERHARCENFLRNHVHKEANLWVTEFHIGYITLDRKNEEAGDGWIGPSQQENFPHHTAGGPLVWTHAAIGYRFTGDAHDRFWTCIVLSQTNYQTDESTWFREDDFLKTQSHDQLRRDTREFQGQRQVLEARLFAKMTDEAYRKTKKVLDELHKALDAAVGEASTYRFLLPRDDDDQSELEEEGPSWLIQAYLQYSKLLGRLTQNIDGTIHAATQWRDRFNGLEKPRWSAKDERHYRSILNHENRLGQTNIALLEELKAQVNVHRTHLEFLKQALMGLLQLKESRESRRSTIEATKQAEDVKLFTVFSACKVPRKEPASVLPPNPVFARLRQLMTNQADRDWKEIGKELDHASHANDVRRTIIMNSLERFDSKWWYILFLIYHVSVNIPAGCLRDAYQAARTLARGKVEWLKRVRSLFQILLGAVMLPIFVLGYSFWFIVLNLRDLLIVSWATIFGQQKQAISQGMGSNDDNDYPRAVRKLLPLRVIRLSRRRQQGDGQADDARPRPHTSSPRSSTPASSSGQHSGSSITVSFAPELSTTV</sequence>
<protein>
    <submittedName>
        <fullName evidence="3">Uncharacterized protein</fullName>
    </submittedName>
</protein>
<comment type="caution">
    <text evidence="3">The sequence shown here is derived from an EMBL/GenBank/DDBJ whole genome shotgun (WGS) entry which is preliminary data.</text>
</comment>
<evidence type="ECO:0000313" key="3">
    <source>
        <dbReference type="EMBL" id="KKA18392.1"/>
    </source>
</evidence>
<accession>A0A0F4YJB7</accession>
<dbReference type="EMBL" id="LASV01000460">
    <property type="protein sequence ID" value="KKA18392.1"/>
    <property type="molecule type" value="Genomic_DNA"/>
</dbReference>
<evidence type="ECO:0000313" key="4">
    <source>
        <dbReference type="Proteomes" id="UP000053958"/>
    </source>
</evidence>
<feature type="transmembrane region" description="Helical" evidence="2">
    <location>
        <begin position="1353"/>
        <end position="1376"/>
    </location>
</feature>
<keyword evidence="2" id="KW-0812">Transmembrane</keyword>
<reference evidence="3 4" key="1">
    <citation type="submission" date="2015-04" db="EMBL/GenBank/DDBJ databases">
        <authorList>
            <person name="Heijne W.H."/>
            <person name="Fedorova N.D."/>
            <person name="Nierman W.C."/>
            <person name="Vollebregt A.W."/>
            <person name="Zhao Z."/>
            <person name="Wu L."/>
            <person name="Kumar M."/>
            <person name="Stam H."/>
            <person name="van den Berg M.A."/>
            <person name="Pel H.J."/>
        </authorList>
    </citation>
    <scope>NUCLEOTIDE SEQUENCE [LARGE SCALE GENOMIC DNA]</scope>
    <source>
        <strain evidence="3 4">CBS 393.64</strain>
    </source>
</reference>
<dbReference type="GeneID" id="25319925"/>
<evidence type="ECO:0000256" key="1">
    <source>
        <dbReference type="SAM" id="MobiDB-lite"/>
    </source>
</evidence>
<evidence type="ECO:0000256" key="2">
    <source>
        <dbReference type="SAM" id="Phobius"/>
    </source>
</evidence>